<name>A0A4U1FAW8_MONMO</name>
<dbReference type="AlphaFoldDB" id="A0A4U1FAW8"/>
<dbReference type="PANTHER" id="PTHR11620">
    <property type="entry name" value="60S RIBOSOMAL PROTEIN L23A"/>
    <property type="match status" value="1"/>
</dbReference>
<protein>
    <recommendedName>
        <fullName evidence="7">Ribosomal protein L23/L25 N-terminal domain-containing protein</fullName>
    </recommendedName>
</protein>
<evidence type="ECO:0000313" key="6">
    <source>
        <dbReference type="Proteomes" id="UP000308365"/>
    </source>
</evidence>
<evidence type="ECO:0000256" key="3">
    <source>
        <dbReference type="ARBA" id="ARBA00023274"/>
    </source>
</evidence>
<keyword evidence="2" id="KW-0689">Ribosomal protein</keyword>
<comment type="similarity">
    <text evidence="1">Belongs to the universal ribosomal protein uL23 family.</text>
</comment>
<gene>
    <name evidence="5" type="ORF">EI555_011007</name>
</gene>
<dbReference type="InterPro" id="IPR012677">
    <property type="entry name" value="Nucleotide-bd_a/b_plait_sf"/>
</dbReference>
<evidence type="ECO:0000256" key="2">
    <source>
        <dbReference type="ARBA" id="ARBA00022980"/>
    </source>
</evidence>
<proteinExistence type="inferred from homology"/>
<dbReference type="SUPFAM" id="SSF54189">
    <property type="entry name" value="Ribosomal proteins S24e, L23 and L15e"/>
    <property type="match status" value="1"/>
</dbReference>
<comment type="caution">
    <text evidence="5">The sequence shown here is derived from an EMBL/GenBank/DDBJ whole genome shotgun (WGS) entry which is preliminary data.</text>
</comment>
<feature type="compositionally biased region" description="Basic and acidic residues" evidence="4">
    <location>
        <begin position="18"/>
        <end position="32"/>
    </location>
</feature>
<dbReference type="InterPro" id="IPR013025">
    <property type="entry name" value="Ribosomal_uL23-like"/>
</dbReference>
<dbReference type="GO" id="GO:0003735">
    <property type="term" value="F:structural constituent of ribosome"/>
    <property type="evidence" value="ECO:0007669"/>
    <property type="project" value="InterPro"/>
</dbReference>
<evidence type="ECO:0000256" key="4">
    <source>
        <dbReference type="SAM" id="MobiDB-lite"/>
    </source>
</evidence>
<dbReference type="InterPro" id="IPR012678">
    <property type="entry name" value="Ribosomal_uL23/eL15/eS24_sf"/>
</dbReference>
<dbReference type="Gene3D" id="3.30.70.330">
    <property type="match status" value="1"/>
</dbReference>
<dbReference type="EMBL" id="RWIC01000244">
    <property type="protein sequence ID" value="TKC46772.1"/>
    <property type="molecule type" value="Genomic_DNA"/>
</dbReference>
<reference evidence="6" key="1">
    <citation type="journal article" date="2019" name="IScience">
        <title>Narwhal Genome Reveals Long-Term Low Genetic Diversity despite Current Large Abundance Size.</title>
        <authorList>
            <person name="Westbury M.V."/>
            <person name="Petersen B."/>
            <person name="Garde E."/>
            <person name="Heide-Jorgensen M.P."/>
            <person name="Lorenzen E.D."/>
        </authorList>
    </citation>
    <scope>NUCLEOTIDE SEQUENCE [LARGE SCALE GENOMIC DNA]</scope>
</reference>
<sequence length="150" mass="17118">MKRGSRLSLEMGPTGGSTERHPEAQEKEEAHVTHPWQSKILLRRRLPKHPRKSTRRRDTLDHYTVITSCLTTESAMKIETTQHTCVHCRWKANEHQLRQAVRKLYDSDVAEVNVLIRPDGEKKAYVPLVPNHDALVLPTKLGSPKLSSAD</sequence>
<dbReference type="Proteomes" id="UP000308365">
    <property type="component" value="Unassembled WGS sequence"/>
</dbReference>
<evidence type="ECO:0008006" key="7">
    <source>
        <dbReference type="Google" id="ProtNLM"/>
    </source>
</evidence>
<keyword evidence="3" id="KW-0687">Ribonucleoprotein</keyword>
<evidence type="ECO:0000313" key="5">
    <source>
        <dbReference type="EMBL" id="TKC46772.1"/>
    </source>
</evidence>
<evidence type="ECO:0000256" key="1">
    <source>
        <dbReference type="ARBA" id="ARBA00006700"/>
    </source>
</evidence>
<organism evidence="5 6">
    <name type="scientific">Monodon monoceros</name>
    <name type="common">Narwhal</name>
    <name type="synonym">Ceratodon monodon</name>
    <dbReference type="NCBI Taxonomy" id="40151"/>
    <lineage>
        <taxon>Eukaryota</taxon>
        <taxon>Metazoa</taxon>
        <taxon>Chordata</taxon>
        <taxon>Craniata</taxon>
        <taxon>Vertebrata</taxon>
        <taxon>Euteleostomi</taxon>
        <taxon>Mammalia</taxon>
        <taxon>Eutheria</taxon>
        <taxon>Laurasiatheria</taxon>
        <taxon>Artiodactyla</taxon>
        <taxon>Whippomorpha</taxon>
        <taxon>Cetacea</taxon>
        <taxon>Odontoceti</taxon>
        <taxon>Monodontidae</taxon>
        <taxon>Monodon</taxon>
    </lineage>
</organism>
<dbReference type="GO" id="GO:0006412">
    <property type="term" value="P:translation"/>
    <property type="evidence" value="ECO:0007669"/>
    <property type="project" value="InterPro"/>
</dbReference>
<feature type="region of interest" description="Disordered" evidence="4">
    <location>
        <begin position="1"/>
        <end position="34"/>
    </location>
</feature>
<dbReference type="GO" id="GO:0044391">
    <property type="term" value="C:ribosomal subunit"/>
    <property type="evidence" value="ECO:0007669"/>
    <property type="project" value="UniProtKB-ARBA"/>
</dbReference>
<accession>A0A4U1FAW8</accession>